<dbReference type="Gene3D" id="1.10.101.10">
    <property type="entry name" value="PGBD-like superfamily/PGBD"/>
    <property type="match status" value="1"/>
</dbReference>
<feature type="transmembrane region" description="Helical" evidence="2">
    <location>
        <begin position="42"/>
        <end position="62"/>
    </location>
</feature>
<dbReference type="EMBL" id="AP014685">
    <property type="protein sequence ID" value="BAR60259.1"/>
    <property type="molecule type" value="Genomic_DNA"/>
</dbReference>
<feature type="compositionally biased region" description="Basic and acidic residues" evidence="1">
    <location>
        <begin position="1"/>
        <end position="12"/>
    </location>
</feature>
<evidence type="ECO:0000256" key="1">
    <source>
        <dbReference type="SAM" id="MobiDB-lite"/>
    </source>
</evidence>
<accession>A0A0E4G0G4</accession>
<dbReference type="Proteomes" id="UP000063308">
    <property type="component" value="Chromosome"/>
</dbReference>
<evidence type="ECO:0000256" key="2">
    <source>
        <dbReference type="SAM" id="Phobius"/>
    </source>
</evidence>
<name>A0A0E4G0G4_9BRAD</name>
<dbReference type="SUPFAM" id="SSF47090">
    <property type="entry name" value="PGBD-like"/>
    <property type="match status" value="1"/>
</dbReference>
<feature type="region of interest" description="Disordered" evidence="1">
    <location>
        <begin position="1"/>
        <end position="20"/>
    </location>
</feature>
<sequence length="248" mass="26261">MPKKSAKGEAAPRRRGAKAAAVDVETERNLVMRVLLHSPKDTLAGLVAVAAISAIVANALFLQTGRHPAPMFGTVINLPAPSSVSLSNPLPRPRPVGADTSPLEPRATEFRAEPKSVEPRPVEPKPVERVAERAPEKPVEATASTPRSASDPMTNLVKATTSTPPSIAVARPPAPIPAQQSPAVRRIAGVQRALSEYGYGNLKVTGAMSGETQSAIQKFEREHKMQVTGQVSDRLLRELAAAIGHPVE</sequence>
<keyword evidence="2" id="KW-0472">Membrane</keyword>
<gene>
    <name evidence="4" type="ORF">NK6_7108</name>
</gene>
<dbReference type="InterPro" id="IPR036365">
    <property type="entry name" value="PGBD-like_sf"/>
</dbReference>
<proteinExistence type="predicted"/>
<feature type="region of interest" description="Disordered" evidence="1">
    <location>
        <begin position="85"/>
        <end position="155"/>
    </location>
</feature>
<dbReference type="InterPro" id="IPR036366">
    <property type="entry name" value="PGBDSf"/>
</dbReference>
<keyword evidence="2" id="KW-0812">Transmembrane</keyword>
<dbReference type="InterPro" id="IPR002477">
    <property type="entry name" value="Peptidoglycan-bd-like"/>
</dbReference>
<dbReference type="AlphaFoldDB" id="A0A0E4G0G4"/>
<dbReference type="RefSeq" id="WP_060911178.1">
    <property type="nucleotide sequence ID" value="NZ_JAFCKD010000005.1"/>
</dbReference>
<feature type="compositionally biased region" description="Basic and acidic residues" evidence="1">
    <location>
        <begin position="106"/>
        <end position="139"/>
    </location>
</feature>
<protein>
    <recommendedName>
        <fullName evidence="3">Peptidoglycan binding-like domain-containing protein</fullName>
    </recommendedName>
</protein>
<keyword evidence="2" id="KW-1133">Transmembrane helix</keyword>
<dbReference type="Pfam" id="PF01471">
    <property type="entry name" value="PG_binding_1"/>
    <property type="match status" value="1"/>
</dbReference>
<reference evidence="4 5" key="1">
    <citation type="submission" date="2014-11" db="EMBL/GenBank/DDBJ databases">
        <title>Symbiosis island explosion on the genome of extra-slow-growing strains of soybean bradyrhizobia with massive insertion sequences.</title>
        <authorList>
            <person name="Iida T."/>
            <person name="Minamisawa K."/>
        </authorList>
    </citation>
    <scope>NUCLEOTIDE SEQUENCE [LARGE SCALE GENOMIC DNA]</scope>
    <source>
        <strain evidence="4 5">NK6</strain>
    </source>
</reference>
<organism evidence="4 5">
    <name type="scientific">Bradyrhizobium diazoefficiens</name>
    <dbReference type="NCBI Taxonomy" id="1355477"/>
    <lineage>
        <taxon>Bacteria</taxon>
        <taxon>Pseudomonadati</taxon>
        <taxon>Pseudomonadota</taxon>
        <taxon>Alphaproteobacteria</taxon>
        <taxon>Hyphomicrobiales</taxon>
        <taxon>Nitrobacteraceae</taxon>
        <taxon>Bradyrhizobium</taxon>
    </lineage>
</organism>
<evidence type="ECO:0000259" key="3">
    <source>
        <dbReference type="Pfam" id="PF01471"/>
    </source>
</evidence>
<evidence type="ECO:0000313" key="4">
    <source>
        <dbReference type="EMBL" id="BAR60259.1"/>
    </source>
</evidence>
<feature type="domain" description="Peptidoglycan binding-like" evidence="3">
    <location>
        <begin position="190"/>
        <end position="237"/>
    </location>
</feature>
<feature type="compositionally biased region" description="Polar residues" evidence="1">
    <location>
        <begin position="142"/>
        <end position="155"/>
    </location>
</feature>
<evidence type="ECO:0000313" key="5">
    <source>
        <dbReference type="Proteomes" id="UP000063308"/>
    </source>
</evidence>